<feature type="signal peptide" evidence="1">
    <location>
        <begin position="1"/>
        <end position="26"/>
    </location>
</feature>
<evidence type="ECO:0000256" key="1">
    <source>
        <dbReference type="SAM" id="SignalP"/>
    </source>
</evidence>
<proteinExistence type="predicted"/>
<dbReference type="OrthoDB" id="6322207at2759"/>
<accession>A0A4Z2CMH5</accession>
<gene>
    <name evidence="2" type="ORF">EWB00_009232</name>
</gene>
<organism evidence="2 3">
    <name type="scientific">Schistosoma japonicum</name>
    <name type="common">Blood fluke</name>
    <dbReference type="NCBI Taxonomy" id="6182"/>
    <lineage>
        <taxon>Eukaryota</taxon>
        <taxon>Metazoa</taxon>
        <taxon>Spiralia</taxon>
        <taxon>Lophotrochozoa</taxon>
        <taxon>Platyhelminthes</taxon>
        <taxon>Trematoda</taxon>
        <taxon>Digenea</taxon>
        <taxon>Strigeidida</taxon>
        <taxon>Schistosomatoidea</taxon>
        <taxon>Schistosomatidae</taxon>
        <taxon>Schistosoma</taxon>
    </lineage>
</organism>
<evidence type="ECO:0000313" key="3">
    <source>
        <dbReference type="Proteomes" id="UP000311919"/>
    </source>
</evidence>
<sequence length="417" mass="46628">MQLFTMMNISTMLLLIQLLTIKSQHANETSVNEAFDNFIIEQHTNLTIVVENALLKNGTGDKMIVWDPIYNDSTSSEYIQLFSHFCNKTFLWANNSVPPGSNGGKCENVVFTPGNITKYENTSYLGVNATLTLYYIYPTVLSIDIDSLTNTFTSVFQKSNTSSFLEIVSSALTISVNIITEEIPLERSTFGNIVRISMESVPLRNTTSDGMIAWDPVYSDATSHECIQLSTAFCQLVLNWATNALPLRSDGGQCSSVTLSPVNVSIYDRNVAFGVGATLLLTLRFSHEVNISESDIFNGLKAAYESSRIFSFLQILYTPFEDDTDEVQPEQMEIESDTSHTATTIRTSYAVLSTTKASTTEASSSTTMHENPFKKITTAQTIEMTVNNFMNKREFYTCQKLLTTFHCFTDDLFHFKC</sequence>
<dbReference type="EMBL" id="SKCS01000526">
    <property type="protein sequence ID" value="TNN05473.1"/>
    <property type="molecule type" value="Genomic_DNA"/>
</dbReference>
<dbReference type="AlphaFoldDB" id="A0A4Z2CMH5"/>
<protein>
    <submittedName>
        <fullName evidence="2">Egg protein</fullName>
    </submittedName>
</protein>
<evidence type="ECO:0000313" key="2">
    <source>
        <dbReference type="EMBL" id="TNN05473.1"/>
    </source>
</evidence>
<keyword evidence="1" id="KW-0732">Signal</keyword>
<name>A0A4Z2CMH5_SCHJA</name>
<feature type="chain" id="PRO_5021503207" evidence="1">
    <location>
        <begin position="27"/>
        <end position="417"/>
    </location>
</feature>
<keyword evidence="3" id="KW-1185">Reference proteome</keyword>
<reference evidence="2 3" key="1">
    <citation type="submission" date="2019-03" db="EMBL/GenBank/DDBJ databases">
        <title>An improved genome assembly of the fluke Schistosoma japonicum.</title>
        <authorList>
            <person name="Hu W."/>
            <person name="Luo F."/>
            <person name="Yin M."/>
            <person name="Mo X."/>
            <person name="Sun C."/>
            <person name="Wu Q."/>
            <person name="Zhu B."/>
            <person name="Xiang M."/>
            <person name="Wang J."/>
            <person name="Wang Y."/>
            <person name="Zhang T."/>
            <person name="Xu B."/>
            <person name="Zheng H."/>
            <person name="Feng Z."/>
        </authorList>
    </citation>
    <scope>NUCLEOTIDE SEQUENCE [LARGE SCALE GENOMIC DNA]</scope>
    <source>
        <strain evidence="2">HuSjv2</strain>
        <tissue evidence="2">Worms</tissue>
    </source>
</reference>
<comment type="caution">
    <text evidence="2">The sequence shown here is derived from an EMBL/GenBank/DDBJ whole genome shotgun (WGS) entry which is preliminary data.</text>
</comment>
<dbReference type="Proteomes" id="UP000311919">
    <property type="component" value="Unassembled WGS sequence"/>
</dbReference>